<comment type="similarity">
    <text evidence="1">Belongs to the FMO family.</text>
</comment>
<dbReference type="GeneID" id="83200258"/>
<dbReference type="InterPro" id="IPR000960">
    <property type="entry name" value="Flavin_mOase"/>
</dbReference>
<evidence type="ECO:0000313" key="6">
    <source>
        <dbReference type="EMBL" id="KAJ5239039.1"/>
    </source>
</evidence>
<dbReference type="EMBL" id="JAPQKS010000003">
    <property type="protein sequence ID" value="KAJ5239039.1"/>
    <property type="molecule type" value="Genomic_DNA"/>
</dbReference>
<reference evidence="6" key="2">
    <citation type="journal article" date="2023" name="IMA Fungus">
        <title>Comparative genomic study of the Penicillium genus elucidates a diverse pangenome and 15 lateral gene transfer events.</title>
        <authorList>
            <person name="Petersen C."/>
            <person name="Sorensen T."/>
            <person name="Nielsen M.R."/>
            <person name="Sondergaard T.E."/>
            <person name="Sorensen J.L."/>
            <person name="Fitzpatrick D.A."/>
            <person name="Frisvad J.C."/>
            <person name="Nielsen K.L."/>
        </authorList>
    </citation>
    <scope>NUCLEOTIDE SEQUENCE</scope>
    <source>
        <strain evidence="6">IBT 19713</strain>
    </source>
</reference>
<dbReference type="Proteomes" id="UP001150941">
    <property type="component" value="Unassembled WGS sequence"/>
</dbReference>
<dbReference type="PIRSF" id="PIRSF000332">
    <property type="entry name" value="FMO"/>
    <property type="match status" value="1"/>
</dbReference>
<organism evidence="6 7">
    <name type="scientific">Penicillium chermesinum</name>
    <dbReference type="NCBI Taxonomy" id="63820"/>
    <lineage>
        <taxon>Eukaryota</taxon>
        <taxon>Fungi</taxon>
        <taxon>Dikarya</taxon>
        <taxon>Ascomycota</taxon>
        <taxon>Pezizomycotina</taxon>
        <taxon>Eurotiomycetes</taxon>
        <taxon>Eurotiomycetidae</taxon>
        <taxon>Eurotiales</taxon>
        <taxon>Aspergillaceae</taxon>
        <taxon>Penicillium</taxon>
    </lineage>
</organism>
<evidence type="ECO:0000256" key="2">
    <source>
        <dbReference type="ARBA" id="ARBA00022630"/>
    </source>
</evidence>
<dbReference type="PRINTS" id="PR00370">
    <property type="entry name" value="FMOXYGENASE"/>
</dbReference>
<keyword evidence="4" id="KW-0521">NADP</keyword>
<dbReference type="SUPFAM" id="SSF51905">
    <property type="entry name" value="FAD/NAD(P)-binding domain"/>
    <property type="match status" value="2"/>
</dbReference>
<dbReference type="InterPro" id="IPR020946">
    <property type="entry name" value="Flavin_mOase-like"/>
</dbReference>
<dbReference type="AlphaFoldDB" id="A0A9W9P760"/>
<keyword evidence="3" id="KW-0274">FAD</keyword>
<dbReference type="PANTHER" id="PTHR23023">
    <property type="entry name" value="DIMETHYLANILINE MONOOXYGENASE"/>
    <property type="match status" value="1"/>
</dbReference>
<accession>A0A9W9P760</accession>
<name>A0A9W9P760_9EURO</name>
<reference evidence="6" key="1">
    <citation type="submission" date="2022-11" db="EMBL/GenBank/DDBJ databases">
        <authorList>
            <person name="Petersen C."/>
        </authorList>
    </citation>
    <scope>NUCLEOTIDE SEQUENCE</scope>
    <source>
        <strain evidence="6">IBT 19713</strain>
    </source>
</reference>
<dbReference type="InterPro" id="IPR050346">
    <property type="entry name" value="FMO-like"/>
</dbReference>
<dbReference type="RefSeq" id="XP_058331958.1">
    <property type="nucleotide sequence ID" value="XM_058472955.1"/>
</dbReference>
<keyword evidence="2" id="KW-0285">Flavoprotein</keyword>
<sequence length="452" mass="49559">MPDSKIERVAVIGAGISGVVSAAHLLAAGIDVTVFERSNAAGGVWPCYVNLTNNISTTLLRTTLNGWPDHTPDYVTHNVLKDYIQDTAKKTGVEAHTLYGASVANVYKDGPKWHVAWKSLQEDPQADSLVEKEDTSAFDAVVVASGHYHTPLIPDIPGLAEAKEKWPSKISHSKSFRSAEGFEGKNVLLIGGAVSSTDIAKEINPVARKVFQSTRNGTFDLPATALPAGASRIAEVKAFNIQASDSLELEHLPLTAQLRTGEVLEEIDRIVICTGYQMTFPFLPQFNNNSLDVTEADDLVLITDGTQVHNLHRDIFYIPDSTLAFVGVPFYTATFSLFDFQAIAVAAHFSGVAQLPSPSAMREEYRERVRAKGYRREFHSLKGVEEEYVNQLLEWINPQRVSQGLPEIEGHSSSWREAKKAQVARLNTLFGITGAEITSKDLERPTEIEVSA</sequence>
<dbReference type="GO" id="GO:0004499">
    <property type="term" value="F:N,N-dimethylaniline monooxygenase activity"/>
    <property type="evidence" value="ECO:0007669"/>
    <property type="project" value="InterPro"/>
</dbReference>
<evidence type="ECO:0000256" key="4">
    <source>
        <dbReference type="ARBA" id="ARBA00022857"/>
    </source>
</evidence>
<dbReference type="Pfam" id="PF00743">
    <property type="entry name" value="FMO-like"/>
    <property type="match status" value="2"/>
</dbReference>
<evidence type="ECO:0000256" key="3">
    <source>
        <dbReference type="ARBA" id="ARBA00022827"/>
    </source>
</evidence>
<dbReference type="InterPro" id="IPR036188">
    <property type="entry name" value="FAD/NAD-bd_sf"/>
</dbReference>
<evidence type="ECO:0000313" key="7">
    <source>
        <dbReference type="Proteomes" id="UP001150941"/>
    </source>
</evidence>
<dbReference type="Gene3D" id="3.50.50.60">
    <property type="entry name" value="FAD/NAD(P)-binding domain"/>
    <property type="match status" value="3"/>
</dbReference>
<comment type="caution">
    <text evidence="6">The sequence shown here is derived from an EMBL/GenBank/DDBJ whole genome shotgun (WGS) entry which is preliminary data.</text>
</comment>
<proteinExistence type="inferred from homology"/>
<evidence type="ECO:0000256" key="1">
    <source>
        <dbReference type="ARBA" id="ARBA00009183"/>
    </source>
</evidence>
<gene>
    <name evidence="6" type="ORF">N7468_003658</name>
</gene>
<dbReference type="OrthoDB" id="66881at2759"/>
<keyword evidence="7" id="KW-1185">Reference proteome</keyword>
<evidence type="ECO:0000256" key="5">
    <source>
        <dbReference type="ARBA" id="ARBA00023002"/>
    </source>
</evidence>
<dbReference type="GO" id="GO:0050661">
    <property type="term" value="F:NADP binding"/>
    <property type="evidence" value="ECO:0007669"/>
    <property type="project" value="InterPro"/>
</dbReference>
<dbReference type="GO" id="GO:0050660">
    <property type="term" value="F:flavin adenine dinucleotide binding"/>
    <property type="evidence" value="ECO:0007669"/>
    <property type="project" value="InterPro"/>
</dbReference>
<protein>
    <submittedName>
        <fullName evidence="6">Uncharacterized protein</fullName>
    </submittedName>
</protein>
<keyword evidence="5" id="KW-0560">Oxidoreductase</keyword>